<dbReference type="Proteomes" id="UP000789366">
    <property type="component" value="Unassembled WGS sequence"/>
</dbReference>
<name>A0ACA9PES9_9GLOM</name>
<comment type="caution">
    <text evidence="1">The sequence shown here is derived from an EMBL/GenBank/DDBJ whole genome shotgun (WGS) entry which is preliminary data.</text>
</comment>
<proteinExistence type="predicted"/>
<feature type="non-terminal residue" evidence="1">
    <location>
        <position position="127"/>
    </location>
</feature>
<dbReference type="EMBL" id="CAJVPW010024777">
    <property type="protein sequence ID" value="CAG8706158.1"/>
    <property type="molecule type" value="Genomic_DNA"/>
</dbReference>
<accession>A0ACA9PES9</accession>
<gene>
    <name evidence="1" type="ORF">SPELUC_LOCUS11538</name>
</gene>
<keyword evidence="2" id="KW-1185">Reference proteome</keyword>
<organism evidence="1 2">
    <name type="scientific">Cetraspora pellucida</name>
    <dbReference type="NCBI Taxonomy" id="1433469"/>
    <lineage>
        <taxon>Eukaryota</taxon>
        <taxon>Fungi</taxon>
        <taxon>Fungi incertae sedis</taxon>
        <taxon>Mucoromycota</taxon>
        <taxon>Glomeromycotina</taxon>
        <taxon>Glomeromycetes</taxon>
        <taxon>Diversisporales</taxon>
        <taxon>Gigasporaceae</taxon>
        <taxon>Cetraspora</taxon>
    </lineage>
</organism>
<evidence type="ECO:0000313" key="2">
    <source>
        <dbReference type="Proteomes" id="UP000789366"/>
    </source>
</evidence>
<sequence length="127" mass="14910">MIKSKAYEGEISMKKEKDCKIVISSQDANDYESVISSEYEDDISLEEEKEKKLSKDDNVERRLDSLKSFLSRSVDDLTFLNPEVQKIVWDHLHKYLKNEISMRDVSKEICNQLKLKNVRNIILLENP</sequence>
<evidence type="ECO:0000313" key="1">
    <source>
        <dbReference type="EMBL" id="CAG8706158.1"/>
    </source>
</evidence>
<reference evidence="1" key="1">
    <citation type="submission" date="2021-06" db="EMBL/GenBank/DDBJ databases">
        <authorList>
            <person name="Kallberg Y."/>
            <person name="Tangrot J."/>
            <person name="Rosling A."/>
        </authorList>
    </citation>
    <scope>NUCLEOTIDE SEQUENCE</scope>
    <source>
        <strain evidence="1">28 12/20/2015</strain>
    </source>
</reference>
<protein>
    <submittedName>
        <fullName evidence="1">16395_t:CDS:1</fullName>
    </submittedName>
</protein>